<keyword evidence="1" id="KW-1133">Transmembrane helix</keyword>
<gene>
    <name evidence="2" type="ORF">LAD12857_01080</name>
</gene>
<evidence type="ECO:0000313" key="3">
    <source>
        <dbReference type="Proteomes" id="UP001419084"/>
    </source>
</evidence>
<keyword evidence="1" id="KW-0812">Transmembrane</keyword>
<keyword evidence="1" id="KW-0472">Membrane</keyword>
<sequence>MKKVNSIFYGSYIIGLGLLFLIPIPLLLYITKRYFCSIFLSYAIGASIVIGTIVECAFGILLIIELHQDEKIQKYCQNHRNIKIKLEEGKYECQNCGNRMVKEQDEECSICGIKYVENEIKTIQEILRM</sequence>
<dbReference type="EMBL" id="BRPJ01000002">
    <property type="protein sequence ID" value="GLB28185.1"/>
    <property type="molecule type" value="Genomic_DNA"/>
</dbReference>
<evidence type="ECO:0008006" key="4">
    <source>
        <dbReference type="Google" id="ProtNLM"/>
    </source>
</evidence>
<reference evidence="2 3" key="1">
    <citation type="journal article" date="2024" name="Int. J. Syst. Evol. Microbiol.">
        <title>Lacrimispora brassicae sp. nov. isolated from fermented cabbage, and proposal of Clostridium indicum Gundawar et al. 2019 and Clostridium methoxybenzovorans Mechichi et al. 1999 as heterotypic synonyms of Lacrimispora amygdalina (Parshina et al. 2003) Haas and Blanchard 2020 and Lacrimispora indolis (McClung and McCoy 1957) Haas and Blanchard 2020, respectively.</title>
        <authorList>
            <person name="Kobayashi H."/>
            <person name="Tanizawa Y."/>
            <person name="Sakamoto M."/>
            <person name="Ohkuma M."/>
            <person name="Tohno M."/>
        </authorList>
    </citation>
    <scope>NUCLEOTIDE SEQUENCE [LARGE SCALE GENOMIC DNA]</scope>
    <source>
        <strain evidence="2 3">DSM 12857</strain>
    </source>
</reference>
<proteinExistence type="predicted"/>
<accession>A0ABQ5M0P0</accession>
<feature type="transmembrane region" description="Helical" evidence="1">
    <location>
        <begin position="7"/>
        <end position="30"/>
    </location>
</feature>
<protein>
    <recommendedName>
        <fullName evidence="4">Zinc ribbon domain-containing protein</fullName>
    </recommendedName>
</protein>
<comment type="caution">
    <text evidence="2">The sequence shown here is derived from an EMBL/GenBank/DDBJ whole genome shotgun (WGS) entry which is preliminary data.</text>
</comment>
<keyword evidence="3" id="KW-1185">Reference proteome</keyword>
<evidence type="ECO:0000313" key="2">
    <source>
        <dbReference type="EMBL" id="GLB28185.1"/>
    </source>
</evidence>
<feature type="transmembrane region" description="Helical" evidence="1">
    <location>
        <begin position="42"/>
        <end position="64"/>
    </location>
</feature>
<name>A0ABQ5M0P0_9FIRM</name>
<dbReference type="RefSeq" id="WP_346064390.1">
    <property type="nucleotide sequence ID" value="NZ_BRPJ01000002.1"/>
</dbReference>
<dbReference type="Proteomes" id="UP001419084">
    <property type="component" value="Unassembled WGS sequence"/>
</dbReference>
<organism evidence="2 3">
    <name type="scientific">Lacrimispora amygdalina</name>
    <dbReference type="NCBI Taxonomy" id="253257"/>
    <lineage>
        <taxon>Bacteria</taxon>
        <taxon>Bacillati</taxon>
        <taxon>Bacillota</taxon>
        <taxon>Clostridia</taxon>
        <taxon>Lachnospirales</taxon>
        <taxon>Lachnospiraceae</taxon>
        <taxon>Lacrimispora</taxon>
    </lineage>
</organism>
<evidence type="ECO:0000256" key="1">
    <source>
        <dbReference type="SAM" id="Phobius"/>
    </source>
</evidence>